<gene>
    <name evidence="2" type="ORF">AQUCO_00500376v1</name>
</gene>
<dbReference type="OrthoDB" id="1932391at2759"/>
<accession>A0A2G5ERP0</accession>
<dbReference type="AlphaFoldDB" id="A0A2G5ERP0"/>
<protein>
    <submittedName>
        <fullName evidence="2">Uncharacterized protein</fullName>
    </submittedName>
</protein>
<dbReference type="Proteomes" id="UP000230069">
    <property type="component" value="Unassembled WGS sequence"/>
</dbReference>
<dbReference type="EMBL" id="KZ305022">
    <property type="protein sequence ID" value="PIA58406.1"/>
    <property type="molecule type" value="Genomic_DNA"/>
</dbReference>
<dbReference type="InParanoid" id="A0A2G5ERP0"/>
<organism evidence="2 3">
    <name type="scientific">Aquilegia coerulea</name>
    <name type="common">Rocky mountain columbine</name>
    <dbReference type="NCBI Taxonomy" id="218851"/>
    <lineage>
        <taxon>Eukaryota</taxon>
        <taxon>Viridiplantae</taxon>
        <taxon>Streptophyta</taxon>
        <taxon>Embryophyta</taxon>
        <taxon>Tracheophyta</taxon>
        <taxon>Spermatophyta</taxon>
        <taxon>Magnoliopsida</taxon>
        <taxon>Ranunculales</taxon>
        <taxon>Ranunculaceae</taxon>
        <taxon>Thalictroideae</taxon>
        <taxon>Aquilegia</taxon>
    </lineage>
</organism>
<reference evidence="2 3" key="1">
    <citation type="submission" date="2017-09" db="EMBL/GenBank/DDBJ databases">
        <title>WGS assembly of Aquilegia coerulea Goldsmith.</title>
        <authorList>
            <person name="Hodges S."/>
            <person name="Kramer E."/>
            <person name="Nordborg M."/>
            <person name="Tomkins J."/>
            <person name="Borevitz J."/>
            <person name="Derieg N."/>
            <person name="Yan J."/>
            <person name="Mihaltcheva S."/>
            <person name="Hayes R.D."/>
            <person name="Rokhsar D."/>
        </authorList>
    </citation>
    <scope>NUCLEOTIDE SEQUENCE [LARGE SCALE GENOMIC DNA]</scope>
    <source>
        <strain evidence="3">cv. Goldsmith</strain>
    </source>
</reference>
<keyword evidence="3" id="KW-1185">Reference proteome</keyword>
<dbReference type="PANTHER" id="PTHR33132:SF128">
    <property type="entry name" value="OS01G0778900 PROTEIN"/>
    <property type="match status" value="1"/>
</dbReference>
<sequence>MEEKHEGARKFQVPKINIDEIKKASPYVIMSPRSMLQKQTSGKAPCLCSPTTHAGSFRCRHHRNSLLSRHGGSVGSNLSELANKTEFVPTATAMNDSAHSHTHPFGGTAVNASTHSHTHPFGER</sequence>
<evidence type="ECO:0000313" key="3">
    <source>
        <dbReference type="Proteomes" id="UP000230069"/>
    </source>
</evidence>
<proteinExistence type="predicted"/>
<evidence type="ECO:0000256" key="1">
    <source>
        <dbReference type="SAM" id="MobiDB-lite"/>
    </source>
</evidence>
<dbReference type="PANTHER" id="PTHR33132">
    <property type="entry name" value="OSJNBB0118P14.9 PROTEIN"/>
    <property type="match status" value="1"/>
</dbReference>
<feature type="region of interest" description="Disordered" evidence="1">
    <location>
        <begin position="96"/>
        <end position="124"/>
    </location>
</feature>
<evidence type="ECO:0000313" key="2">
    <source>
        <dbReference type="EMBL" id="PIA58406.1"/>
    </source>
</evidence>
<name>A0A2G5ERP0_AQUCA</name>